<dbReference type="RefSeq" id="WP_186929032.1">
    <property type="nucleotide sequence ID" value="NZ_JACOOJ010000007.1"/>
</dbReference>
<dbReference type="Proteomes" id="UP000651475">
    <property type="component" value="Unassembled WGS sequence"/>
</dbReference>
<proteinExistence type="predicted"/>
<evidence type="ECO:0000313" key="1">
    <source>
        <dbReference type="EMBL" id="MBC5632247.1"/>
    </source>
</evidence>
<sequence length="63" mass="6888">MFTDQGAEAAGKNQVAKVLIDRKHLVLVIDHFTGHSSKEPKSRLDINRKSDPSLAEVALGVFT</sequence>
<gene>
    <name evidence="1" type="ORF">H8S65_05600</name>
</gene>
<protein>
    <submittedName>
        <fullName evidence="1">Uncharacterized protein</fullName>
    </submittedName>
</protein>
<accession>A0ABR7DMT3</accession>
<evidence type="ECO:0000313" key="2">
    <source>
        <dbReference type="Proteomes" id="UP000651475"/>
    </source>
</evidence>
<comment type="caution">
    <text evidence="1">The sequence shown here is derived from an EMBL/GenBank/DDBJ whole genome shotgun (WGS) entry which is preliminary data.</text>
</comment>
<name>A0ABR7DMT3_9BACT</name>
<organism evidence="1 2">
    <name type="scientific">Parabacteroides hominis</name>
    <dbReference type="NCBI Taxonomy" id="2763057"/>
    <lineage>
        <taxon>Bacteria</taxon>
        <taxon>Pseudomonadati</taxon>
        <taxon>Bacteroidota</taxon>
        <taxon>Bacteroidia</taxon>
        <taxon>Bacteroidales</taxon>
        <taxon>Tannerellaceae</taxon>
        <taxon>Parabacteroides</taxon>
    </lineage>
</organism>
<dbReference type="EMBL" id="JACOOJ010000007">
    <property type="protein sequence ID" value="MBC5632247.1"/>
    <property type="molecule type" value="Genomic_DNA"/>
</dbReference>
<reference evidence="1 2" key="1">
    <citation type="submission" date="2020-08" db="EMBL/GenBank/DDBJ databases">
        <title>Genome public.</title>
        <authorList>
            <person name="Liu C."/>
            <person name="Sun Q."/>
        </authorList>
    </citation>
    <scope>NUCLEOTIDE SEQUENCE [LARGE SCALE GENOMIC DNA]</scope>
    <source>
        <strain evidence="1 2">NSJ-79</strain>
    </source>
</reference>
<keyword evidence="2" id="KW-1185">Reference proteome</keyword>